<evidence type="ECO:0000313" key="3">
    <source>
        <dbReference type="Proteomes" id="UP000697710"/>
    </source>
</evidence>
<sequence length="170" mass="19622">GEWYHILYQRIYGIASTSLRLTNTYGPRMLLKHNRQGFVPWFTRLALEGREIQIFGDGLQKRDFNYVDDVVDALLAVGPRPETHGEIYNLGSDEVISLKDFTDLLIRAAGQGSYRIVPFPEESKRIDIGDYYGSFEKIRNALGWVPRIDLREGIQRTLDYYRDRLAAYAG</sequence>
<dbReference type="Gene3D" id="3.40.50.720">
    <property type="entry name" value="NAD(P)-binding Rossmann-like Domain"/>
    <property type="match status" value="1"/>
</dbReference>
<dbReference type="PANTHER" id="PTHR43245">
    <property type="entry name" value="BIFUNCTIONAL POLYMYXIN RESISTANCE PROTEIN ARNA"/>
    <property type="match status" value="1"/>
</dbReference>
<dbReference type="InterPro" id="IPR050177">
    <property type="entry name" value="Lipid_A_modif_metabolic_enz"/>
</dbReference>
<feature type="domain" description="NAD-dependent epimerase/dehydratase" evidence="1">
    <location>
        <begin position="1"/>
        <end position="91"/>
    </location>
</feature>
<dbReference type="Proteomes" id="UP000697710">
    <property type="component" value="Unassembled WGS sequence"/>
</dbReference>
<proteinExistence type="predicted"/>
<dbReference type="Pfam" id="PF01370">
    <property type="entry name" value="Epimerase"/>
    <property type="match status" value="1"/>
</dbReference>
<dbReference type="SUPFAM" id="SSF51735">
    <property type="entry name" value="NAD(P)-binding Rossmann-fold domains"/>
    <property type="match status" value="1"/>
</dbReference>
<reference evidence="2" key="1">
    <citation type="submission" date="2020-04" db="EMBL/GenBank/DDBJ databases">
        <authorList>
            <person name="Zhang T."/>
        </authorList>
    </citation>
    <scope>NUCLEOTIDE SEQUENCE</scope>
    <source>
        <strain evidence="2">HKST-UBA01</strain>
    </source>
</reference>
<dbReference type="InterPro" id="IPR001509">
    <property type="entry name" value="Epimerase_deHydtase"/>
</dbReference>
<dbReference type="InterPro" id="IPR036291">
    <property type="entry name" value="NAD(P)-bd_dom_sf"/>
</dbReference>
<feature type="non-terminal residue" evidence="2">
    <location>
        <position position="1"/>
    </location>
</feature>
<dbReference type="AlphaFoldDB" id="A0A956RME8"/>
<dbReference type="PRINTS" id="PR01713">
    <property type="entry name" value="NUCEPIMERASE"/>
</dbReference>
<dbReference type="Gene3D" id="3.90.25.10">
    <property type="entry name" value="UDP-galactose 4-epimerase, domain 1"/>
    <property type="match status" value="1"/>
</dbReference>
<accession>A0A956RME8</accession>
<gene>
    <name evidence="2" type="ORF">KC729_01655</name>
</gene>
<dbReference type="EMBL" id="JAGQHR010000023">
    <property type="protein sequence ID" value="MCA9726356.1"/>
    <property type="molecule type" value="Genomic_DNA"/>
</dbReference>
<organism evidence="2 3">
    <name type="scientific">Eiseniibacteriota bacterium</name>
    <dbReference type="NCBI Taxonomy" id="2212470"/>
    <lineage>
        <taxon>Bacteria</taxon>
        <taxon>Candidatus Eiseniibacteriota</taxon>
    </lineage>
</organism>
<comment type="caution">
    <text evidence="2">The sequence shown here is derived from an EMBL/GenBank/DDBJ whole genome shotgun (WGS) entry which is preliminary data.</text>
</comment>
<evidence type="ECO:0000259" key="1">
    <source>
        <dbReference type="Pfam" id="PF01370"/>
    </source>
</evidence>
<reference evidence="2" key="2">
    <citation type="journal article" date="2021" name="Microbiome">
        <title>Successional dynamics and alternative stable states in a saline activated sludge microbial community over 9 years.</title>
        <authorList>
            <person name="Wang Y."/>
            <person name="Ye J."/>
            <person name="Ju F."/>
            <person name="Liu L."/>
            <person name="Boyd J.A."/>
            <person name="Deng Y."/>
            <person name="Parks D.H."/>
            <person name="Jiang X."/>
            <person name="Yin X."/>
            <person name="Woodcroft B.J."/>
            <person name="Tyson G.W."/>
            <person name="Hugenholtz P."/>
            <person name="Polz M.F."/>
            <person name="Zhang T."/>
        </authorList>
    </citation>
    <scope>NUCLEOTIDE SEQUENCE</scope>
    <source>
        <strain evidence="2">HKST-UBA01</strain>
    </source>
</reference>
<evidence type="ECO:0000313" key="2">
    <source>
        <dbReference type="EMBL" id="MCA9726356.1"/>
    </source>
</evidence>
<name>A0A956RME8_UNCEI</name>
<protein>
    <submittedName>
        <fullName evidence="2">NAD-dependent epimerase/dehydratase family protein</fullName>
    </submittedName>
</protein>
<dbReference type="PANTHER" id="PTHR43245:SF13">
    <property type="entry name" value="UDP-D-APIOSE_UDP-D-XYLOSE SYNTHASE 2"/>
    <property type="match status" value="1"/>
</dbReference>